<dbReference type="GO" id="GO:0098552">
    <property type="term" value="C:side of membrane"/>
    <property type="evidence" value="ECO:0007669"/>
    <property type="project" value="UniProtKB-KW"/>
</dbReference>
<evidence type="ECO:0000313" key="9">
    <source>
        <dbReference type="Proteomes" id="UP000190274"/>
    </source>
</evidence>
<evidence type="ECO:0000256" key="3">
    <source>
        <dbReference type="ARBA" id="ARBA00022729"/>
    </source>
</evidence>
<gene>
    <name evidence="8" type="ORF">LADA_0G07910G</name>
</gene>
<keyword evidence="2" id="KW-0336">GPI-anchor</keyword>
<feature type="signal peptide" evidence="7">
    <location>
        <begin position="1"/>
        <end position="21"/>
    </location>
</feature>
<feature type="chain" id="PRO_5009236202" evidence="7">
    <location>
        <begin position="22"/>
        <end position="654"/>
    </location>
</feature>
<organism evidence="8 9">
    <name type="scientific">Lachancea dasiensis</name>
    <dbReference type="NCBI Taxonomy" id="1072105"/>
    <lineage>
        <taxon>Eukaryota</taxon>
        <taxon>Fungi</taxon>
        <taxon>Dikarya</taxon>
        <taxon>Ascomycota</taxon>
        <taxon>Saccharomycotina</taxon>
        <taxon>Saccharomycetes</taxon>
        <taxon>Saccharomycetales</taxon>
        <taxon>Saccharomycetaceae</taxon>
        <taxon>Lachancea</taxon>
    </lineage>
</organism>
<feature type="region of interest" description="Disordered" evidence="6">
    <location>
        <begin position="367"/>
        <end position="447"/>
    </location>
</feature>
<dbReference type="Pfam" id="PF13928">
    <property type="entry name" value="Flocculin_t3"/>
    <property type="match status" value="1"/>
</dbReference>
<evidence type="ECO:0000256" key="1">
    <source>
        <dbReference type="ARBA" id="ARBA00004589"/>
    </source>
</evidence>
<name>A0A1G4JTV7_9SACH</name>
<comment type="subcellular location">
    <subcellularLocation>
        <location evidence="1">Membrane</location>
        <topology evidence="1">Lipid-anchor</topology>
        <topology evidence="1">GPI-anchor</topology>
    </subcellularLocation>
</comment>
<evidence type="ECO:0000256" key="6">
    <source>
        <dbReference type="SAM" id="MobiDB-lite"/>
    </source>
</evidence>
<dbReference type="Proteomes" id="UP000190274">
    <property type="component" value="Chromosome G"/>
</dbReference>
<dbReference type="AlphaFoldDB" id="A0A1G4JTV7"/>
<dbReference type="OrthoDB" id="4036597at2759"/>
<keyword evidence="9" id="KW-1185">Reference proteome</keyword>
<dbReference type="STRING" id="1266660.A0A1G4JTV7"/>
<evidence type="ECO:0000256" key="5">
    <source>
        <dbReference type="ARBA" id="ARBA00023288"/>
    </source>
</evidence>
<keyword evidence="4" id="KW-0325">Glycoprotein</keyword>
<proteinExistence type="predicted"/>
<reference evidence="9" key="1">
    <citation type="submission" date="2016-03" db="EMBL/GenBank/DDBJ databases">
        <authorList>
            <person name="Devillers H."/>
        </authorList>
    </citation>
    <scope>NUCLEOTIDE SEQUENCE [LARGE SCALE GENOMIC DNA]</scope>
</reference>
<evidence type="ECO:0000256" key="7">
    <source>
        <dbReference type="SAM" id="SignalP"/>
    </source>
</evidence>
<dbReference type="EMBL" id="LT598457">
    <property type="protein sequence ID" value="SCU94330.1"/>
    <property type="molecule type" value="Genomic_DNA"/>
</dbReference>
<accession>A0A1G4JTV7</accession>
<sequence>MWVRCFSLFASSVLLLQVRDSSRSSIHSLVKNINIQASPTMRCFSGLLALASVASQVRAVVSNSSSAVKITNNILSTTTGNSTSYSDSYVFLSITEIQLTSPVNGITFEIDPALGGVPSAVSDGGDTFKFEYGTAVYDNGNVTVNFTSVPPSGRYNLTFPCFIGQDSNQEQGQHTYQTEYGNEALKNTIDYVAMPSDTPVFNSIEYDAEQEQAYFYLNIPKAAYLGGFTFNTTGPKEYSYISDSFDFGFVRTPDGSDSFNDPANTASTLDSVYPQYYTLDTASGGVDFRYNGSITTETTSEAGSDISYIGAYIKFEVTPPTGTNVFELDATLAFSGNSGKQDLTYSFKNYGYGPGFLDAVEIPSVSVSSGSSDSSSSSSSGSSTAPSSSPVSGSSTVPSSSSLASSSSTAGVNSTGSSGSSTAPSSSPISGSSTVPSSSSLASSSSTAGFNSTGSSSASSYSGKASSSSSSATLSSAFGSTSASYNFSSQLSSASTWTLPSFSPSLLSSATWASSNASQYVTTATTEDISTTVITTCPICTGKDKTTVVQVSTITTTESGLVTEYTTFCPLSATETSLSISSGSTVSPSVAISEVSSGVYTVYTTYCPYGSTSGLPQSHVKPTSTAAEVSEYEGAAVSVAYNFVAMIFSFFALI</sequence>
<keyword evidence="2" id="KW-0472">Membrane</keyword>
<evidence type="ECO:0000256" key="2">
    <source>
        <dbReference type="ARBA" id="ARBA00022622"/>
    </source>
</evidence>
<evidence type="ECO:0000313" key="8">
    <source>
        <dbReference type="EMBL" id="SCU94330.1"/>
    </source>
</evidence>
<keyword evidence="3 7" id="KW-0732">Signal</keyword>
<dbReference type="InterPro" id="IPR025928">
    <property type="entry name" value="Flocculin_t3_rpt"/>
</dbReference>
<evidence type="ECO:0000256" key="4">
    <source>
        <dbReference type="ARBA" id="ARBA00023180"/>
    </source>
</evidence>
<keyword evidence="5" id="KW-0449">Lipoprotein</keyword>
<protein>
    <submittedName>
        <fullName evidence="8">LADA_0G07910g1_1</fullName>
    </submittedName>
</protein>